<sequence length="55" mass="5946">MTEKLSASEALAQVRATVLDCAAAMDLLHAALTQERGLGHMPEGKRRRDAQSPEL</sequence>
<dbReference type="EMBL" id="CP157676">
    <property type="protein sequence ID" value="XBP72562.1"/>
    <property type="molecule type" value="Genomic_DNA"/>
</dbReference>
<geneLocation type="plasmid" evidence="2">
    <name>p1</name>
</geneLocation>
<name>A0AAU7LY83_9BURK</name>
<feature type="compositionally biased region" description="Basic and acidic residues" evidence="1">
    <location>
        <begin position="42"/>
        <end position="55"/>
    </location>
</feature>
<protein>
    <submittedName>
        <fullName evidence="2">Uncharacterized protein</fullName>
    </submittedName>
</protein>
<keyword evidence="2" id="KW-0614">Plasmid</keyword>
<dbReference type="AlphaFoldDB" id="A0AAU7LY83"/>
<evidence type="ECO:0000313" key="2">
    <source>
        <dbReference type="EMBL" id="XBP72562.1"/>
    </source>
</evidence>
<gene>
    <name evidence="2" type="ORF">ABLV49_20965</name>
</gene>
<evidence type="ECO:0000256" key="1">
    <source>
        <dbReference type="SAM" id="MobiDB-lite"/>
    </source>
</evidence>
<feature type="region of interest" description="Disordered" evidence="1">
    <location>
        <begin position="34"/>
        <end position="55"/>
    </location>
</feature>
<accession>A0AAU7LY83</accession>
<reference evidence="2" key="1">
    <citation type="submission" date="2024-05" db="EMBL/GenBank/DDBJ databases">
        <authorList>
            <person name="Bunk B."/>
            <person name="Swiderski J."/>
            <person name="Sproer C."/>
            <person name="Thiel V."/>
        </authorList>
    </citation>
    <scope>NUCLEOTIDE SEQUENCE</scope>
    <source>
        <strain evidence="2">DSM 17735</strain>
        <plasmid evidence="2">p1</plasmid>
    </source>
</reference>
<dbReference type="RefSeq" id="WP_349282227.1">
    <property type="nucleotide sequence ID" value="NZ_CBCSCU010000060.1"/>
</dbReference>
<proteinExistence type="predicted"/>
<organism evidence="2">
    <name type="scientific">Polaromonas hydrogenivorans</name>
    <dbReference type="NCBI Taxonomy" id="335476"/>
    <lineage>
        <taxon>Bacteria</taxon>
        <taxon>Pseudomonadati</taxon>
        <taxon>Pseudomonadota</taxon>
        <taxon>Betaproteobacteria</taxon>
        <taxon>Burkholderiales</taxon>
        <taxon>Comamonadaceae</taxon>
        <taxon>Polaromonas</taxon>
    </lineage>
</organism>